<organism evidence="11 12">
    <name type="scientific">Campylobacter ureolyticus</name>
    <dbReference type="NCBI Taxonomy" id="827"/>
    <lineage>
        <taxon>Bacteria</taxon>
        <taxon>Pseudomonadati</taxon>
        <taxon>Campylobacterota</taxon>
        <taxon>Epsilonproteobacteria</taxon>
        <taxon>Campylobacterales</taxon>
        <taxon>Campylobacteraceae</taxon>
        <taxon>Campylobacter</taxon>
    </lineage>
</organism>
<keyword evidence="5" id="KW-0378">Hydrolase</keyword>
<evidence type="ECO:0000256" key="4">
    <source>
        <dbReference type="ARBA" id="ARBA00022723"/>
    </source>
</evidence>
<dbReference type="CDD" id="cd16833">
    <property type="entry name" value="YfiH"/>
    <property type="match status" value="1"/>
</dbReference>
<evidence type="ECO:0000256" key="7">
    <source>
        <dbReference type="ARBA" id="ARBA00047989"/>
    </source>
</evidence>
<evidence type="ECO:0000256" key="5">
    <source>
        <dbReference type="ARBA" id="ARBA00022801"/>
    </source>
</evidence>
<comment type="similarity">
    <text evidence="2 10">Belongs to the purine nucleoside phosphorylase YfiH/LACC1 family.</text>
</comment>
<comment type="catalytic activity">
    <reaction evidence="8">
        <text>adenosine + phosphate = alpha-D-ribose 1-phosphate + adenine</text>
        <dbReference type="Rhea" id="RHEA:27642"/>
        <dbReference type="ChEBI" id="CHEBI:16335"/>
        <dbReference type="ChEBI" id="CHEBI:16708"/>
        <dbReference type="ChEBI" id="CHEBI:43474"/>
        <dbReference type="ChEBI" id="CHEBI:57720"/>
        <dbReference type="EC" id="2.4.2.1"/>
    </reaction>
    <physiologicalReaction direction="left-to-right" evidence="8">
        <dbReference type="Rhea" id="RHEA:27643"/>
    </physiologicalReaction>
</comment>
<proteinExistence type="inferred from homology"/>
<dbReference type="NCBIfam" id="TIGR00726">
    <property type="entry name" value="peptidoglycan editing factor PgeF"/>
    <property type="match status" value="1"/>
</dbReference>
<reference evidence="11 12" key="1">
    <citation type="submission" date="2017-12" db="EMBL/GenBank/DDBJ databases">
        <title>Phylogenetic diversity of female urinary microbiome.</title>
        <authorList>
            <person name="Thomas-White K."/>
            <person name="Wolfe A.J."/>
        </authorList>
    </citation>
    <scope>NUCLEOTIDE SEQUENCE [LARGE SCALE GENOMIC DNA]</scope>
    <source>
        <strain evidence="11 12">UMB0112</strain>
    </source>
</reference>
<dbReference type="Pfam" id="PF02578">
    <property type="entry name" value="Cu-oxidase_4"/>
    <property type="match status" value="1"/>
</dbReference>
<evidence type="ECO:0000256" key="9">
    <source>
        <dbReference type="ARBA" id="ARBA00049893"/>
    </source>
</evidence>
<evidence type="ECO:0000256" key="2">
    <source>
        <dbReference type="ARBA" id="ARBA00007353"/>
    </source>
</evidence>
<dbReference type="InterPro" id="IPR011324">
    <property type="entry name" value="Cytotoxic_necrot_fac-like_cat"/>
</dbReference>
<sequence length="237" mass="26828">MGGDRSYLKPLLDNDFVNLGFTNIFGGVSKKPFESLNLGSHVGDIAENVIKNKEILQNNLGVEKIIFMEQIHSDKIEILKSHNQILQPCDAVITNLKNIVLCVMVADCMPVILYSNKCVAAVHAGRSGVLKHIISKTINLMKDEFKVDEISLLIGPFIQKNCYEIGDLDVKEFNKFVVLNDKNKRCFDLKSAVLDEIKNLNLKSVEISKICTHCDKNYFSYRRDKITGRFAGWVYLK</sequence>
<keyword evidence="4" id="KW-0479">Metal-binding</keyword>
<dbReference type="PANTHER" id="PTHR30616:SF2">
    <property type="entry name" value="PURINE NUCLEOSIDE PHOSPHORYLASE LACC1"/>
    <property type="match status" value="1"/>
</dbReference>
<dbReference type="PANTHER" id="PTHR30616">
    <property type="entry name" value="UNCHARACTERIZED PROTEIN YFIH"/>
    <property type="match status" value="1"/>
</dbReference>
<evidence type="ECO:0000256" key="10">
    <source>
        <dbReference type="RuleBase" id="RU361274"/>
    </source>
</evidence>
<evidence type="ECO:0000256" key="8">
    <source>
        <dbReference type="ARBA" id="ARBA00048968"/>
    </source>
</evidence>
<name>A0A2I1NAL7_9BACT</name>
<evidence type="ECO:0000256" key="6">
    <source>
        <dbReference type="ARBA" id="ARBA00022833"/>
    </source>
</evidence>
<evidence type="ECO:0000313" key="12">
    <source>
        <dbReference type="Proteomes" id="UP000234639"/>
    </source>
</evidence>
<dbReference type="AlphaFoldDB" id="A0A2I1NAL7"/>
<dbReference type="Proteomes" id="UP000234639">
    <property type="component" value="Unassembled WGS sequence"/>
</dbReference>
<dbReference type="GO" id="GO:0017061">
    <property type="term" value="F:S-methyl-5-thioadenosine phosphorylase activity"/>
    <property type="evidence" value="ECO:0007669"/>
    <property type="project" value="UniProtKB-EC"/>
</dbReference>
<dbReference type="RefSeq" id="WP_101636988.1">
    <property type="nucleotide sequence ID" value="NZ_JAPXGN010000002.1"/>
</dbReference>
<comment type="catalytic activity">
    <reaction evidence="1">
        <text>inosine + phosphate = alpha-D-ribose 1-phosphate + hypoxanthine</text>
        <dbReference type="Rhea" id="RHEA:27646"/>
        <dbReference type="ChEBI" id="CHEBI:17368"/>
        <dbReference type="ChEBI" id="CHEBI:17596"/>
        <dbReference type="ChEBI" id="CHEBI:43474"/>
        <dbReference type="ChEBI" id="CHEBI:57720"/>
        <dbReference type="EC" id="2.4.2.1"/>
    </reaction>
    <physiologicalReaction direction="left-to-right" evidence="1">
        <dbReference type="Rhea" id="RHEA:27647"/>
    </physiologicalReaction>
</comment>
<accession>A0A2I1NAL7</accession>
<keyword evidence="3" id="KW-0808">Transferase</keyword>
<evidence type="ECO:0000256" key="1">
    <source>
        <dbReference type="ARBA" id="ARBA00000553"/>
    </source>
</evidence>
<dbReference type="InterPro" id="IPR038371">
    <property type="entry name" value="Cu_polyphenol_OxRdtase_sf"/>
</dbReference>
<dbReference type="GO" id="GO:0005507">
    <property type="term" value="F:copper ion binding"/>
    <property type="evidence" value="ECO:0007669"/>
    <property type="project" value="TreeGrafter"/>
</dbReference>
<dbReference type="InterPro" id="IPR003730">
    <property type="entry name" value="Cu_polyphenol_OxRdtase"/>
</dbReference>
<comment type="caution">
    <text evidence="11">The sequence shown here is derived from an EMBL/GenBank/DDBJ whole genome shotgun (WGS) entry which is preliminary data.</text>
</comment>
<dbReference type="SUPFAM" id="SSF64438">
    <property type="entry name" value="CNF1/YfiH-like putative cysteine hydrolases"/>
    <property type="match status" value="1"/>
</dbReference>
<dbReference type="EMBL" id="PKHU01000003">
    <property type="protein sequence ID" value="PKZ29401.1"/>
    <property type="molecule type" value="Genomic_DNA"/>
</dbReference>
<keyword evidence="6" id="KW-0862">Zinc</keyword>
<gene>
    <name evidence="11" type="ORF">CYJ41_03330</name>
</gene>
<comment type="catalytic activity">
    <reaction evidence="9">
        <text>S-methyl-5'-thioadenosine + phosphate = 5-(methylsulfanyl)-alpha-D-ribose 1-phosphate + adenine</text>
        <dbReference type="Rhea" id="RHEA:11852"/>
        <dbReference type="ChEBI" id="CHEBI:16708"/>
        <dbReference type="ChEBI" id="CHEBI:17509"/>
        <dbReference type="ChEBI" id="CHEBI:43474"/>
        <dbReference type="ChEBI" id="CHEBI:58533"/>
        <dbReference type="EC" id="2.4.2.28"/>
    </reaction>
    <physiologicalReaction direction="left-to-right" evidence="9">
        <dbReference type="Rhea" id="RHEA:11853"/>
    </physiologicalReaction>
</comment>
<dbReference type="GO" id="GO:0016787">
    <property type="term" value="F:hydrolase activity"/>
    <property type="evidence" value="ECO:0007669"/>
    <property type="project" value="UniProtKB-KW"/>
</dbReference>
<protein>
    <recommendedName>
        <fullName evidence="10">Purine nucleoside phosphorylase</fullName>
    </recommendedName>
</protein>
<comment type="catalytic activity">
    <reaction evidence="7">
        <text>adenosine + H2O + H(+) = inosine + NH4(+)</text>
        <dbReference type="Rhea" id="RHEA:24408"/>
        <dbReference type="ChEBI" id="CHEBI:15377"/>
        <dbReference type="ChEBI" id="CHEBI:15378"/>
        <dbReference type="ChEBI" id="CHEBI:16335"/>
        <dbReference type="ChEBI" id="CHEBI:17596"/>
        <dbReference type="ChEBI" id="CHEBI:28938"/>
        <dbReference type="EC" id="3.5.4.4"/>
    </reaction>
    <physiologicalReaction direction="left-to-right" evidence="7">
        <dbReference type="Rhea" id="RHEA:24409"/>
    </physiologicalReaction>
</comment>
<evidence type="ECO:0000256" key="3">
    <source>
        <dbReference type="ARBA" id="ARBA00022679"/>
    </source>
</evidence>
<dbReference type="Gene3D" id="3.60.140.10">
    <property type="entry name" value="CNF1/YfiH-like putative cysteine hydrolases"/>
    <property type="match status" value="1"/>
</dbReference>
<evidence type="ECO:0000313" key="11">
    <source>
        <dbReference type="EMBL" id="PKZ29401.1"/>
    </source>
</evidence>